<feature type="domain" description="Translation initiation factor IF-2 N-terminal" evidence="2">
    <location>
        <begin position="1"/>
        <end position="52"/>
    </location>
</feature>
<feature type="compositionally biased region" description="Low complexity" evidence="1">
    <location>
        <begin position="121"/>
        <end position="135"/>
    </location>
</feature>
<dbReference type="Gene3D" id="1.10.10.2480">
    <property type="match status" value="1"/>
</dbReference>
<feature type="compositionally biased region" description="Polar residues" evidence="1">
    <location>
        <begin position="64"/>
        <end position="73"/>
    </location>
</feature>
<dbReference type="InterPro" id="IPR006847">
    <property type="entry name" value="IF2_N"/>
</dbReference>
<feature type="compositionally biased region" description="Polar residues" evidence="1">
    <location>
        <begin position="80"/>
        <end position="120"/>
    </location>
</feature>
<gene>
    <name evidence="3" type="ORF">A5844_000512</name>
</gene>
<evidence type="ECO:0000259" key="2">
    <source>
        <dbReference type="Pfam" id="PF04760"/>
    </source>
</evidence>
<accession>A0A2C9XQ18</accession>
<evidence type="ECO:0000313" key="4">
    <source>
        <dbReference type="Proteomes" id="UP000194933"/>
    </source>
</evidence>
<dbReference type="Pfam" id="PF04760">
    <property type="entry name" value="IF2_N"/>
    <property type="match status" value="1"/>
</dbReference>
<proteinExistence type="predicted"/>
<dbReference type="STRING" id="1987383.A5844_000512"/>
<comment type="caution">
    <text evidence="3">The sequence shown here is derived from an EMBL/GenBank/DDBJ whole genome shotgun (WGS) entry which is preliminary data.</text>
</comment>
<reference evidence="3 4" key="1">
    <citation type="submission" date="2017-05" db="EMBL/GenBank/DDBJ databases">
        <title>The Genome Sequence of Enterococcus sp. 10A9_DIV0425.</title>
        <authorList>
            <consortium name="The Broad Institute Genomics Platform"/>
            <consortium name="The Broad Institute Genomic Center for Infectious Diseases"/>
            <person name="Earl A."/>
            <person name="Manson A."/>
            <person name="Schwartman J."/>
            <person name="Gilmore M."/>
            <person name="Abouelleil A."/>
            <person name="Cao P."/>
            <person name="Chapman S."/>
            <person name="Cusick C."/>
            <person name="Shea T."/>
            <person name="Young S."/>
            <person name="Neafsey D."/>
            <person name="Nusbaum C."/>
            <person name="Birren B."/>
        </authorList>
    </citation>
    <scope>NUCLEOTIDE SEQUENCE [LARGE SCALE GENOMIC DNA]</scope>
    <source>
        <strain evidence="3 4">10A9_DIV0425</strain>
    </source>
</reference>
<dbReference type="AlphaFoldDB" id="A0A2C9XQ18"/>
<protein>
    <recommendedName>
        <fullName evidence="2">Translation initiation factor IF-2 N-terminal domain-containing protein</fullName>
    </recommendedName>
</protein>
<feature type="non-terminal residue" evidence="3">
    <location>
        <position position="146"/>
    </location>
</feature>
<dbReference type="EMBL" id="NGMO01000001">
    <property type="protein sequence ID" value="OTP12280.1"/>
    <property type="molecule type" value="Genomic_DNA"/>
</dbReference>
<organism evidence="3 4">
    <name type="scientific">Candidatus Enterococcus wittei</name>
    <dbReference type="NCBI Taxonomy" id="1987383"/>
    <lineage>
        <taxon>Bacteria</taxon>
        <taxon>Bacillati</taxon>
        <taxon>Bacillota</taxon>
        <taxon>Bacilli</taxon>
        <taxon>Lactobacillales</taxon>
        <taxon>Enterococcaceae</taxon>
        <taxon>Enterococcus</taxon>
    </lineage>
</organism>
<dbReference type="RefSeq" id="WP_179190522.1">
    <property type="nucleotide sequence ID" value="NZ_NGMO01000001.1"/>
</dbReference>
<feature type="region of interest" description="Disordered" evidence="1">
    <location>
        <begin position="43"/>
        <end position="146"/>
    </location>
</feature>
<sequence length="146" mass="16352">MGNKRIYELAKEWDKSSKEVVDQAQQLGINVKNHMGAITATDEKKLQEAFKRPKQAKQPVPKANQKQAEQLSNEQKKTNEQMNQQKNKSNRNYQDRGQGSGQVNQGKNQSTNKPTNQGKSNQTGGNNQNRQGTAQSNQNRQGTAQS</sequence>
<evidence type="ECO:0000313" key="3">
    <source>
        <dbReference type="EMBL" id="OTP12280.1"/>
    </source>
</evidence>
<keyword evidence="4" id="KW-1185">Reference proteome</keyword>
<feature type="compositionally biased region" description="Polar residues" evidence="1">
    <location>
        <begin position="136"/>
        <end position="146"/>
    </location>
</feature>
<dbReference type="Proteomes" id="UP000194933">
    <property type="component" value="Unassembled WGS sequence"/>
</dbReference>
<evidence type="ECO:0000256" key="1">
    <source>
        <dbReference type="SAM" id="MobiDB-lite"/>
    </source>
</evidence>
<name>A0A2C9XQ18_9ENTE</name>